<evidence type="ECO:0000256" key="4">
    <source>
        <dbReference type="ARBA" id="ARBA00023136"/>
    </source>
</evidence>
<protein>
    <submittedName>
        <fullName evidence="7">Sterol desaturase/sphingolipid hydroxylase (Fatty acid hydroxylase superfamily)</fullName>
    </submittedName>
</protein>
<proteinExistence type="predicted"/>
<evidence type="ECO:0000256" key="1">
    <source>
        <dbReference type="ARBA" id="ARBA00004370"/>
    </source>
</evidence>
<reference evidence="7" key="1">
    <citation type="submission" date="2020-11" db="EMBL/GenBank/DDBJ databases">
        <title>Sequencing the genomes of 1000 actinobacteria strains.</title>
        <authorList>
            <person name="Klenk H.-P."/>
        </authorList>
    </citation>
    <scope>NUCLEOTIDE SEQUENCE</scope>
    <source>
        <strain evidence="7">DSM 45356</strain>
    </source>
</reference>
<evidence type="ECO:0000259" key="6">
    <source>
        <dbReference type="Pfam" id="PF04116"/>
    </source>
</evidence>
<comment type="subcellular location">
    <subcellularLocation>
        <location evidence="1">Membrane</location>
    </subcellularLocation>
</comment>
<keyword evidence="4 5" id="KW-0472">Membrane</keyword>
<feature type="transmembrane region" description="Helical" evidence="5">
    <location>
        <begin position="160"/>
        <end position="181"/>
    </location>
</feature>
<organism evidence="7 8">
    <name type="scientific">Longispora fulva</name>
    <dbReference type="NCBI Taxonomy" id="619741"/>
    <lineage>
        <taxon>Bacteria</taxon>
        <taxon>Bacillati</taxon>
        <taxon>Actinomycetota</taxon>
        <taxon>Actinomycetes</taxon>
        <taxon>Micromonosporales</taxon>
        <taxon>Micromonosporaceae</taxon>
        <taxon>Longispora</taxon>
    </lineage>
</organism>
<evidence type="ECO:0000256" key="2">
    <source>
        <dbReference type="ARBA" id="ARBA00022692"/>
    </source>
</evidence>
<keyword evidence="8" id="KW-1185">Reference proteome</keyword>
<feature type="transmembrane region" description="Helical" evidence="5">
    <location>
        <begin position="92"/>
        <end position="112"/>
    </location>
</feature>
<dbReference type="AlphaFoldDB" id="A0A8J7KHH8"/>
<evidence type="ECO:0000256" key="5">
    <source>
        <dbReference type="SAM" id="Phobius"/>
    </source>
</evidence>
<keyword evidence="2 5" id="KW-0812">Transmembrane</keyword>
<dbReference type="RefSeq" id="WP_197005285.1">
    <property type="nucleotide sequence ID" value="NZ_BONS01000025.1"/>
</dbReference>
<dbReference type="EMBL" id="JADOUF010000001">
    <property type="protein sequence ID" value="MBG6138540.1"/>
    <property type="molecule type" value="Genomic_DNA"/>
</dbReference>
<gene>
    <name evidence="7" type="ORF">IW245_004734</name>
</gene>
<evidence type="ECO:0000313" key="7">
    <source>
        <dbReference type="EMBL" id="MBG6138540.1"/>
    </source>
</evidence>
<dbReference type="InterPro" id="IPR050307">
    <property type="entry name" value="Sterol_Desaturase_Related"/>
</dbReference>
<feature type="domain" description="Fatty acid hydroxylase" evidence="6">
    <location>
        <begin position="93"/>
        <end position="227"/>
    </location>
</feature>
<dbReference type="GO" id="GO:0016020">
    <property type="term" value="C:membrane"/>
    <property type="evidence" value="ECO:0007669"/>
    <property type="project" value="UniProtKB-SubCell"/>
</dbReference>
<name>A0A8J7KHH8_9ACTN</name>
<dbReference type="Proteomes" id="UP000622552">
    <property type="component" value="Unassembled WGS sequence"/>
</dbReference>
<feature type="transmembrane region" description="Helical" evidence="5">
    <location>
        <begin position="132"/>
        <end position="154"/>
    </location>
</feature>
<comment type="caution">
    <text evidence="7">The sequence shown here is derived from an EMBL/GenBank/DDBJ whole genome shotgun (WGS) entry which is preliminary data.</text>
</comment>
<evidence type="ECO:0000313" key="8">
    <source>
        <dbReference type="Proteomes" id="UP000622552"/>
    </source>
</evidence>
<sequence>MAQFLDALRALPAWAAALLALAENALIMGAGVAFGHLLVRDLRKTEEQTLQRVLAGAAVLGNATVTLAGWYLWKHDLIHLDPTLSWWTATDLFLLILIMDLVMYAGHALAHLPHVFGLAHRLHHRFTDARPVTLFALHPAEVLGFGAVWIAVLAVHTFDAWAVAAYTVVNVVFGVLGHLGLDPTPARVRRSAVFFLVATPALHVGHHRDPTCNLGFYTTIGDRLFGTLAADYDRERAGA</sequence>
<evidence type="ECO:0000256" key="3">
    <source>
        <dbReference type="ARBA" id="ARBA00022989"/>
    </source>
</evidence>
<dbReference type="GO" id="GO:0005506">
    <property type="term" value="F:iron ion binding"/>
    <property type="evidence" value="ECO:0007669"/>
    <property type="project" value="InterPro"/>
</dbReference>
<feature type="transmembrane region" description="Helical" evidence="5">
    <location>
        <begin position="50"/>
        <end position="72"/>
    </location>
</feature>
<dbReference type="Pfam" id="PF04116">
    <property type="entry name" value="FA_hydroxylase"/>
    <property type="match status" value="1"/>
</dbReference>
<feature type="transmembrane region" description="Helical" evidence="5">
    <location>
        <begin position="12"/>
        <end position="38"/>
    </location>
</feature>
<accession>A0A8J7KHH8</accession>
<dbReference type="GO" id="GO:0008610">
    <property type="term" value="P:lipid biosynthetic process"/>
    <property type="evidence" value="ECO:0007669"/>
    <property type="project" value="InterPro"/>
</dbReference>
<keyword evidence="3 5" id="KW-1133">Transmembrane helix</keyword>
<dbReference type="PANTHER" id="PTHR11863">
    <property type="entry name" value="STEROL DESATURASE"/>
    <property type="match status" value="1"/>
</dbReference>
<dbReference type="GO" id="GO:0016491">
    <property type="term" value="F:oxidoreductase activity"/>
    <property type="evidence" value="ECO:0007669"/>
    <property type="project" value="InterPro"/>
</dbReference>
<dbReference type="InterPro" id="IPR006694">
    <property type="entry name" value="Fatty_acid_hydroxylase"/>
</dbReference>